<proteinExistence type="predicted"/>
<gene>
    <name evidence="2" type="ORF">SAMN05660748_4208</name>
</gene>
<name>A0A285VFE6_9ACTN</name>
<evidence type="ECO:0000256" key="1">
    <source>
        <dbReference type="SAM" id="MobiDB-lite"/>
    </source>
</evidence>
<dbReference type="OrthoDB" id="5196757at2"/>
<accession>A0A285VFE6</accession>
<evidence type="ECO:0000313" key="2">
    <source>
        <dbReference type="EMBL" id="SOC52854.1"/>
    </source>
</evidence>
<feature type="region of interest" description="Disordered" evidence="1">
    <location>
        <begin position="69"/>
        <end position="88"/>
    </location>
</feature>
<reference evidence="3" key="1">
    <citation type="submission" date="2017-08" db="EMBL/GenBank/DDBJ databases">
        <authorList>
            <person name="Varghese N."/>
            <person name="Submissions S."/>
        </authorList>
    </citation>
    <scope>NUCLEOTIDE SEQUENCE [LARGE SCALE GENOMIC DNA]</scope>
    <source>
        <strain evidence="3">DSM 4725</strain>
    </source>
</reference>
<keyword evidence="3" id="KW-1185">Reference proteome</keyword>
<dbReference type="AlphaFoldDB" id="A0A285VFE6"/>
<dbReference type="EMBL" id="OBQI01000007">
    <property type="protein sequence ID" value="SOC52854.1"/>
    <property type="molecule type" value="Genomic_DNA"/>
</dbReference>
<dbReference type="Proteomes" id="UP000219435">
    <property type="component" value="Unassembled WGS sequence"/>
</dbReference>
<evidence type="ECO:0000313" key="3">
    <source>
        <dbReference type="Proteomes" id="UP000219435"/>
    </source>
</evidence>
<dbReference type="RefSeq" id="WP_097196935.1">
    <property type="nucleotide sequence ID" value="NZ_OBQI01000007.1"/>
</dbReference>
<protein>
    <submittedName>
        <fullName evidence="2">Uncharacterized protein</fullName>
    </submittedName>
</protein>
<sequence length="88" mass="10047">MAAPPLDGFYVWWHEDTPDRIRLATNNADIVGEDGENPGLQIVFSSNPRSADYHPANFNRMARWLELSAEPHPDPVPVADRQLDRRPR</sequence>
<organism evidence="2 3">
    <name type="scientific">Blastococcus aggregatus</name>
    <dbReference type="NCBI Taxonomy" id="38502"/>
    <lineage>
        <taxon>Bacteria</taxon>
        <taxon>Bacillati</taxon>
        <taxon>Actinomycetota</taxon>
        <taxon>Actinomycetes</taxon>
        <taxon>Geodermatophilales</taxon>
        <taxon>Geodermatophilaceae</taxon>
        <taxon>Blastococcus</taxon>
    </lineage>
</organism>